<keyword evidence="8" id="KW-0479">Metal-binding</keyword>
<evidence type="ECO:0000256" key="7">
    <source>
        <dbReference type="ARBA" id="ARBA00022679"/>
    </source>
</evidence>
<comment type="pathway">
    <text evidence="3">Cofactor biosynthesis; tetrahydrofolate biosynthesis; 7,8-dihydrofolate from 2-amino-4-hydroxy-6-hydroxymethyl-7,8-dihydropteridine diphosphate and 4-aminobenzoate: step 1/2.</text>
</comment>
<dbReference type="SUPFAM" id="SSF51717">
    <property type="entry name" value="Dihydropteroate synthetase-like"/>
    <property type="match status" value="1"/>
</dbReference>
<evidence type="ECO:0000256" key="2">
    <source>
        <dbReference type="ARBA" id="ARBA00001946"/>
    </source>
</evidence>
<dbReference type="InterPro" id="IPR045031">
    <property type="entry name" value="DHP_synth-like"/>
</dbReference>
<evidence type="ECO:0000256" key="9">
    <source>
        <dbReference type="ARBA" id="ARBA00022842"/>
    </source>
</evidence>
<evidence type="ECO:0000256" key="3">
    <source>
        <dbReference type="ARBA" id="ARBA00004763"/>
    </source>
</evidence>
<keyword evidence="9" id="KW-0460">Magnesium</keyword>
<dbReference type="NCBIfam" id="TIGR01496">
    <property type="entry name" value="DHPS"/>
    <property type="match status" value="1"/>
</dbReference>
<dbReference type="EMBL" id="BNJK01000001">
    <property type="protein sequence ID" value="GHO91593.1"/>
    <property type="molecule type" value="Genomic_DNA"/>
</dbReference>
<keyword evidence="7" id="KW-0808">Transferase</keyword>
<keyword evidence="14" id="KW-1185">Reference proteome</keyword>
<evidence type="ECO:0000256" key="1">
    <source>
        <dbReference type="ARBA" id="ARBA00000012"/>
    </source>
</evidence>
<dbReference type="GO" id="GO:0004156">
    <property type="term" value="F:dihydropteroate synthase activity"/>
    <property type="evidence" value="ECO:0007669"/>
    <property type="project" value="UniProtKB-EC"/>
</dbReference>
<dbReference type="CDD" id="cd00739">
    <property type="entry name" value="DHPS"/>
    <property type="match status" value="1"/>
</dbReference>
<dbReference type="EC" id="2.5.1.15" evidence="5"/>
<comment type="similarity">
    <text evidence="4">Belongs to the DHPS family.</text>
</comment>
<comment type="cofactor">
    <cofactor evidence="2">
        <name>Mg(2+)</name>
        <dbReference type="ChEBI" id="CHEBI:18420"/>
    </cofactor>
</comment>
<evidence type="ECO:0000256" key="4">
    <source>
        <dbReference type="ARBA" id="ARBA00009503"/>
    </source>
</evidence>
<evidence type="ECO:0000313" key="14">
    <source>
        <dbReference type="Proteomes" id="UP000597444"/>
    </source>
</evidence>
<evidence type="ECO:0000256" key="10">
    <source>
        <dbReference type="ARBA" id="ARBA00022909"/>
    </source>
</evidence>
<dbReference type="GO" id="GO:0046656">
    <property type="term" value="P:folic acid biosynthetic process"/>
    <property type="evidence" value="ECO:0007669"/>
    <property type="project" value="UniProtKB-KW"/>
</dbReference>
<comment type="catalytic activity">
    <reaction evidence="1">
        <text>(7,8-dihydropterin-6-yl)methyl diphosphate + 4-aminobenzoate = 7,8-dihydropteroate + diphosphate</text>
        <dbReference type="Rhea" id="RHEA:19949"/>
        <dbReference type="ChEBI" id="CHEBI:17836"/>
        <dbReference type="ChEBI" id="CHEBI:17839"/>
        <dbReference type="ChEBI" id="CHEBI:33019"/>
        <dbReference type="ChEBI" id="CHEBI:72950"/>
        <dbReference type="EC" id="2.5.1.15"/>
    </reaction>
</comment>
<evidence type="ECO:0000256" key="11">
    <source>
        <dbReference type="ARBA" id="ARBA00030193"/>
    </source>
</evidence>
<dbReference type="InterPro" id="IPR011005">
    <property type="entry name" value="Dihydropteroate_synth-like_sf"/>
</dbReference>
<evidence type="ECO:0000256" key="5">
    <source>
        <dbReference type="ARBA" id="ARBA00012458"/>
    </source>
</evidence>
<proteinExistence type="inferred from homology"/>
<evidence type="ECO:0000256" key="8">
    <source>
        <dbReference type="ARBA" id="ARBA00022723"/>
    </source>
</evidence>
<dbReference type="PANTHER" id="PTHR20941">
    <property type="entry name" value="FOLATE SYNTHESIS PROTEINS"/>
    <property type="match status" value="1"/>
</dbReference>
<dbReference type="AlphaFoldDB" id="A0A8J3IDN2"/>
<dbReference type="Gene3D" id="3.20.20.20">
    <property type="entry name" value="Dihydropteroate synthase-like"/>
    <property type="match status" value="1"/>
</dbReference>
<comment type="caution">
    <text evidence="13">The sequence shown here is derived from an EMBL/GenBank/DDBJ whole genome shotgun (WGS) entry which is preliminary data.</text>
</comment>
<dbReference type="FunFam" id="3.20.20.20:FF:000006">
    <property type="entry name" value="Dihydropteroate synthase"/>
    <property type="match status" value="1"/>
</dbReference>
<dbReference type="Pfam" id="PF00809">
    <property type="entry name" value="Pterin_bind"/>
    <property type="match status" value="1"/>
</dbReference>
<organism evidence="13 14">
    <name type="scientific">Reticulibacter mediterranei</name>
    <dbReference type="NCBI Taxonomy" id="2778369"/>
    <lineage>
        <taxon>Bacteria</taxon>
        <taxon>Bacillati</taxon>
        <taxon>Chloroflexota</taxon>
        <taxon>Ktedonobacteria</taxon>
        <taxon>Ktedonobacterales</taxon>
        <taxon>Reticulibacteraceae</taxon>
        <taxon>Reticulibacter</taxon>
    </lineage>
</organism>
<keyword evidence="10" id="KW-0289">Folate biosynthesis</keyword>
<evidence type="ECO:0000256" key="6">
    <source>
        <dbReference type="ARBA" id="ARBA00016919"/>
    </source>
</evidence>
<evidence type="ECO:0000313" key="13">
    <source>
        <dbReference type="EMBL" id="GHO91593.1"/>
    </source>
</evidence>
<dbReference type="RefSeq" id="WP_236064848.1">
    <property type="nucleotide sequence ID" value="NZ_BNJK01000001.1"/>
</dbReference>
<evidence type="ECO:0000259" key="12">
    <source>
        <dbReference type="PROSITE" id="PS50972"/>
    </source>
</evidence>
<dbReference type="InterPro" id="IPR000489">
    <property type="entry name" value="Pterin-binding_dom"/>
</dbReference>
<dbReference type="GO" id="GO:0005829">
    <property type="term" value="C:cytosol"/>
    <property type="evidence" value="ECO:0007669"/>
    <property type="project" value="TreeGrafter"/>
</dbReference>
<name>A0A8J3IDN2_9CHLR</name>
<dbReference type="Proteomes" id="UP000597444">
    <property type="component" value="Unassembled WGS sequence"/>
</dbReference>
<feature type="domain" description="Pterin-binding" evidence="12">
    <location>
        <begin position="21"/>
        <end position="277"/>
    </location>
</feature>
<dbReference type="InterPro" id="IPR006390">
    <property type="entry name" value="DHP_synth_dom"/>
</dbReference>
<protein>
    <recommendedName>
        <fullName evidence="6">Dihydropteroate synthase</fullName>
        <ecNumber evidence="5">2.5.1.15</ecNumber>
    </recommendedName>
    <alternativeName>
        <fullName evidence="11">Dihydropteroate pyrophosphorylase</fullName>
    </alternativeName>
</protein>
<accession>A0A8J3IDN2</accession>
<dbReference type="PANTHER" id="PTHR20941:SF1">
    <property type="entry name" value="FOLIC ACID SYNTHESIS PROTEIN FOL1"/>
    <property type="match status" value="1"/>
</dbReference>
<reference evidence="13" key="1">
    <citation type="submission" date="2020-10" db="EMBL/GenBank/DDBJ databases">
        <title>Taxonomic study of unclassified bacteria belonging to the class Ktedonobacteria.</title>
        <authorList>
            <person name="Yabe S."/>
            <person name="Wang C.M."/>
            <person name="Zheng Y."/>
            <person name="Sakai Y."/>
            <person name="Cavaletti L."/>
            <person name="Monciardini P."/>
            <person name="Donadio S."/>
        </authorList>
    </citation>
    <scope>NUCLEOTIDE SEQUENCE</scope>
    <source>
        <strain evidence="13">ID150040</strain>
    </source>
</reference>
<sequence>MSVSFPPTVWSDHHIEWGAQTYVMGIVNVTPDSFSGDGLAIDTLSEEAWVQQAVAQARKFVDEGAAFIDVGGESTRPGAATVSAQEEQARVIPVIKALREALPAEVIISIDTYKAEVAEQALLAGASIINDIWALRGDSEMAPVAAKYEVPVILMANMRGYQKREIVSDVVRFLAGSIDMALAAGVAWERIIVDPGIGFGTTPEESLTLLRRLGELRVLGRPVLVGTSRKSSIGRILGGLPASERLEGTAATVALSVAQRADIVRVHDVHEMMRVVKMSDAIVRGTFALS</sequence>
<gene>
    <name evidence="13" type="ORF">KSF_016410</name>
</gene>
<dbReference type="GO" id="GO:0046872">
    <property type="term" value="F:metal ion binding"/>
    <property type="evidence" value="ECO:0007669"/>
    <property type="project" value="UniProtKB-KW"/>
</dbReference>
<dbReference type="GO" id="GO:0046654">
    <property type="term" value="P:tetrahydrofolate biosynthetic process"/>
    <property type="evidence" value="ECO:0007669"/>
    <property type="project" value="TreeGrafter"/>
</dbReference>
<dbReference type="PROSITE" id="PS50972">
    <property type="entry name" value="PTERIN_BINDING"/>
    <property type="match status" value="1"/>
</dbReference>